<feature type="signal peptide" evidence="5">
    <location>
        <begin position="1"/>
        <end position="24"/>
    </location>
</feature>
<feature type="chain" id="PRO_5045841801" evidence="5">
    <location>
        <begin position="25"/>
        <end position="811"/>
    </location>
</feature>
<dbReference type="Pfam" id="PF13505">
    <property type="entry name" value="OMP_b-brl"/>
    <property type="match status" value="2"/>
</dbReference>
<evidence type="ECO:0000256" key="4">
    <source>
        <dbReference type="ARBA" id="ARBA00038306"/>
    </source>
</evidence>
<keyword evidence="3" id="KW-0472">Membrane</keyword>
<proteinExistence type="inferred from homology"/>
<dbReference type="Gene3D" id="2.40.160.20">
    <property type="match status" value="2"/>
</dbReference>
<dbReference type="InterPro" id="IPR027385">
    <property type="entry name" value="Beta-barrel_OMP"/>
</dbReference>
<evidence type="ECO:0000256" key="1">
    <source>
        <dbReference type="ARBA" id="ARBA00004370"/>
    </source>
</evidence>
<dbReference type="InterPro" id="IPR051692">
    <property type="entry name" value="OMP-like"/>
</dbReference>
<gene>
    <name evidence="7" type="ORF">Q0812_08690</name>
</gene>
<dbReference type="Pfam" id="PF10082">
    <property type="entry name" value="BBP2_2"/>
    <property type="match status" value="1"/>
</dbReference>
<keyword evidence="2 5" id="KW-0732">Signal</keyword>
<accession>A0ABT8SLS1</accession>
<feature type="domain" description="Outer membrane protein beta-barrel" evidence="6">
    <location>
        <begin position="613"/>
        <end position="811"/>
    </location>
</feature>
<protein>
    <submittedName>
        <fullName evidence="7">Outer membrane beta-barrel protein</fullName>
    </submittedName>
</protein>
<dbReference type="InterPro" id="IPR018759">
    <property type="entry name" value="BBP2_2"/>
</dbReference>
<evidence type="ECO:0000256" key="2">
    <source>
        <dbReference type="ARBA" id="ARBA00022729"/>
    </source>
</evidence>
<name>A0ABT8SLS1_9CAUL</name>
<dbReference type="SUPFAM" id="SSF56925">
    <property type="entry name" value="OMPA-like"/>
    <property type="match status" value="2"/>
</dbReference>
<comment type="subcellular location">
    <subcellularLocation>
        <location evidence="1">Membrane</location>
    </subcellularLocation>
</comment>
<keyword evidence="8" id="KW-1185">Reference proteome</keyword>
<sequence length="811" mass="88599">MIRGLLLASTALAGLALALQPARAQTADQPPPQSPAPVAAQPRLNVDGSISVSAVHTDNVFVTTNNRVGDFITLVEPSLSATLTGNRYQARLGVSADLARYADQTNENYEDYLIELEGRLQLNPAILLFGGVDYSALHEGRQSPDDVQGVRPTEYDQASAFAGFTGNWRPWAVRFGVNLIDLNYDAAHDGMGGVINNDDRDRAKLEVGGRVSYALSPQRQAFVQATLDQRDYDLAVDDLGFQRSSSGYRLAGGMQGVLGRNVTGEVYAGLISQDYDDPRFSDTAALDFGVRADWAYAPRSRISAFLGRTLEETTLGGSPGYLRTSGGISLSRRLSNELQVLAHLEHRKDDYRLLHRADYSLESGVSLRYFFTRRAYLDAGYAFSERNSNQAGNDFNENRITLRLGAQLDPVTRAEDFDPDAAFEPLGFYAGVNAGHGALVTNLTGSRGPGTNTADFGSDGGSFGVFIGHGWTVDEVIHLGLEFEAEDVAQQWDHRAGRTFGVRIDDTYGVTARIGHRLQGDALAYARAGVVSTAVRTPYLHDTEILDRSERETGYRYGVGADFPMTERVFGRFEYVFTTYGDYTIQSPRTSDNFADAQSLLRLGAGYRFGRSAPAAPSAVDFSGFYIGAQFGHGALTSENVGPRPGPDFILDAERSGFGGATGVFAGYGFVMAERFYLGLEVEAGVSSEGWNIERDPEGRVYSVETDEEHGFGLRAGYVLNGASLLYVRAGSVRAQFHTEYEVGPNQLIQDDRRDGLRYGGGVEMGAGPRYRFRVEYTHTDYDEYSATPNSVTDVFANRGTSFRVGFAYRF</sequence>
<dbReference type="PANTHER" id="PTHR34001">
    <property type="entry name" value="BLL7405 PROTEIN"/>
    <property type="match status" value="1"/>
</dbReference>
<feature type="domain" description="Outer membrane protein beta-barrel" evidence="6">
    <location>
        <begin position="424"/>
        <end position="609"/>
    </location>
</feature>
<dbReference type="InterPro" id="IPR011250">
    <property type="entry name" value="OMP/PagP_B-barrel"/>
</dbReference>
<evidence type="ECO:0000313" key="8">
    <source>
        <dbReference type="Proteomes" id="UP001169063"/>
    </source>
</evidence>
<evidence type="ECO:0000313" key="7">
    <source>
        <dbReference type="EMBL" id="MDO1559502.1"/>
    </source>
</evidence>
<evidence type="ECO:0000256" key="5">
    <source>
        <dbReference type="SAM" id="SignalP"/>
    </source>
</evidence>
<comment type="caution">
    <text evidence="7">The sequence shown here is derived from an EMBL/GenBank/DDBJ whole genome shotgun (WGS) entry which is preliminary data.</text>
</comment>
<organism evidence="7 8">
    <name type="scientific">Peiella sedimenti</name>
    <dbReference type="NCBI Taxonomy" id="3061083"/>
    <lineage>
        <taxon>Bacteria</taxon>
        <taxon>Pseudomonadati</taxon>
        <taxon>Pseudomonadota</taxon>
        <taxon>Alphaproteobacteria</taxon>
        <taxon>Caulobacterales</taxon>
        <taxon>Caulobacteraceae</taxon>
        <taxon>Peiella</taxon>
    </lineage>
</organism>
<dbReference type="RefSeq" id="WP_302109931.1">
    <property type="nucleotide sequence ID" value="NZ_JAUKTR010000003.1"/>
</dbReference>
<dbReference type="PANTHER" id="PTHR34001:SF3">
    <property type="entry name" value="BLL7405 PROTEIN"/>
    <property type="match status" value="1"/>
</dbReference>
<evidence type="ECO:0000256" key="3">
    <source>
        <dbReference type="ARBA" id="ARBA00023136"/>
    </source>
</evidence>
<dbReference type="EMBL" id="JAUKTR010000003">
    <property type="protein sequence ID" value="MDO1559502.1"/>
    <property type="molecule type" value="Genomic_DNA"/>
</dbReference>
<evidence type="ECO:0000259" key="6">
    <source>
        <dbReference type="Pfam" id="PF13505"/>
    </source>
</evidence>
<reference evidence="7" key="1">
    <citation type="submission" date="2023-07" db="EMBL/GenBank/DDBJ databases">
        <title>Brevundimonas soil sp. nov., isolated from the soil of chemical plant.</title>
        <authorList>
            <person name="Wu N."/>
        </authorList>
    </citation>
    <scope>NUCLEOTIDE SEQUENCE</scope>
    <source>
        <strain evidence="7">XZ-24</strain>
    </source>
</reference>
<dbReference type="Proteomes" id="UP001169063">
    <property type="component" value="Unassembled WGS sequence"/>
</dbReference>
<comment type="similarity">
    <text evidence="4">Belongs to the Omp25/RopB family.</text>
</comment>